<keyword evidence="2" id="KW-1185">Reference proteome</keyword>
<name>A0ABS0PK89_9BRAD</name>
<evidence type="ECO:0000313" key="2">
    <source>
        <dbReference type="Proteomes" id="UP000807370"/>
    </source>
</evidence>
<evidence type="ECO:0000313" key="1">
    <source>
        <dbReference type="EMBL" id="MBH5397264.1"/>
    </source>
</evidence>
<dbReference type="RefSeq" id="WP_197958650.1">
    <property type="nucleotide sequence ID" value="NZ_JACCHP010000003.1"/>
</dbReference>
<proteinExistence type="predicted"/>
<accession>A0ABS0PK89</accession>
<protein>
    <submittedName>
        <fullName evidence="1">Uncharacterized protein</fullName>
    </submittedName>
</protein>
<gene>
    <name evidence="1" type="ORF">HZZ13_05580</name>
</gene>
<organism evidence="1 2">
    <name type="scientific">Bradyrhizobium agreste</name>
    <dbReference type="NCBI Taxonomy" id="2751811"/>
    <lineage>
        <taxon>Bacteria</taxon>
        <taxon>Pseudomonadati</taxon>
        <taxon>Pseudomonadota</taxon>
        <taxon>Alphaproteobacteria</taxon>
        <taxon>Hyphomicrobiales</taxon>
        <taxon>Nitrobacteraceae</taxon>
        <taxon>Bradyrhizobium</taxon>
    </lineage>
</organism>
<reference evidence="1 2" key="1">
    <citation type="submission" date="2020-07" db="EMBL/GenBank/DDBJ databases">
        <title>Bradyrhizobium diversity isolated from nodules of indigenous legumes of Western Australia.</title>
        <authorList>
            <person name="Klepa M.S."/>
        </authorList>
    </citation>
    <scope>NUCLEOTIDE SEQUENCE [LARGE SCALE GENOMIC DNA]</scope>
    <source>
        <strain evidence="1 2">CNPSo 4010</strain>
    </source>
</reference>
<sequence length="303" mass="33571">MMLPSAEFCEILRQVSAAQIGPLSDAIDRLFAGSATDVTAHTRPTWVSVSEEGLPAFEFDSEFKSYKDSNHIFADFLGGVTLPRPFVVHLSWANAPGARVTLIPERDIPIIALGKPYSLADVVGAISYVLQQQNVTVVSPWFRGKLRTYGIDPDDPSFKNIVALPVDFARWLQQNRSQLGKRTILVKEDRVDAEAIADELQIAPEGRAIIARYSPDELRCDVGVDSKREIVPVSRVSTFLRAGSLRNIAVVVSAHDEEFWSKLPPNAFENIDTVLVAADPEAVSWLPRLSPFSEFNCLRRVPN</sequence>
<comment type="caution">
    <text evidence="1">The sequence shown here is derived from an EMBL/GenBank/DDBJ whole genome shotgun (WGS) entry which is preliminary data.</text>
</comment>
<dbReference type="EMBL" id="JACCHP010000003">
    <property type="protein sequence ID" value="MBH5397264.1"/>
    <property type="molecule type" value="Genomic_DNA"/>
</dbReference>
<dbReference type="Proteomes" id="UP000807370">
    <property type="component" value="Unassembled WGS sequence"/>
</dbReference>